<dbReference type="AlphaFoldDB" id="A0A1N7I0J2"/>
<keyword evidence="2" id="KW-1185">Reference proteome</keyword>
<organism evidence="1 2">
    <name type="scientific">Chryseobacterium shigense</name>
    <dbReference type="NCBI Taxonomy" id="297244"/>
    <lineage>
        <taxon>Bacteria</taxon>
        <taxon>Pseudomonadati</taxon>
        <taxon>Bacteroidota</taxon>
        <taxon>Flavobacteriia</taxon>
        <taxon>Flavobacteriales</taxon>
        <taxon>Weeksellaceae</taxon>
        <taxon>Chryseobacterium group</taxon>
        <taxon>Chryseobacterium</taxon>
    </lineage>
</organism>
<evidence type="ECO:0000313" key="2">
    <source>
        <dbReference type="Proteomes" id="UP000186373"/>
    </source>
</evidence>
<gene>
    <name evidence="1" type="ORF">SAMN05421639_101967</name>
</gene>
<dbReference type="Proteomes" id="UP000186373">
    <property type="component" value="Unassembled WGS sequence"/>
</dbReference>
<protein>
    <submittedName>
        <fullName evidence="1">Uncharacterized protein</fullName>
    </submittedName>
</protein>
<proteinExistence type="predicted"/>
<accession>A0A1N7I0J2</accession>
<reference evidence="2" key="1">
    <citation type="submission" date="2017-01" db="EMBL/GenBank/DDBJ databases">
        <authorList>
            <person name="Varghese N."/>
            <person name="Submissions S."/>
        </authorList>
    </citation>
    <scope>NUCLEOTIDE SEQUENCE [LARGE SCALE GENOMIC DNA]</scope>
    <source>
        <strain evidence="2">DSM 17126</strain>
    </source>
</reference>
<name>A0A1N7I0J2_9FLAO</name>
<evidence type="ECO:0000313" key="1">
    <source>
        <dbReference type="EMBL" id="SIS30587.1"/>
    </source>
</evidence>
<dbReference type="EMBL" id="FTNY01000001">
    <property type="protein sequence ID" value="SIS30587.1"/>
    <property type="molecule type" value="Genomic_DNA"/>
</dbReference>
<dbReference type="RefSeq" id="WP_262484532.1">
    <property type="nucleotide sequence ID" value="NZ_FTNY01000001.1"/>
</dbReference>
<sequence length="43" mass="4689">MTALFISSHHSGYIAAHILFTADQYIISKTMQPSPAHIGDGFL</sequence>